<dbReference type="Proteomes" id="UP000237968">
    <property type="component" value="Unassembled WGS sequence"/>
</dbReference>
<comment type="similarity">
    <text evidence="4">Belongs to the GPI family.</text>
</comment>
<dbReference type="EC" id="5.3.1.9" evidence="4"/>
<proteinExistence type="inferred from homology"/>
<dbReference type="PANTHER" id="PTHR11469">
    <property type="entry name" value="GLUCOSE-6-PHOSPHATE ISOMERASE"/>
    <property type="match status" value="1"/>
</dbReference>
<dbReference type="UniPathway" id="UPA00109">
    <property type="reaction ID" value="UER00181"/>
</dbReference>
<dbReference type="GO" id="GO:0051156">
    <property type="term" value="P:glucose 6-phosphate metabolic process"/>
    <property type="evidence" value="ECO:0007669"/>
    <property type="project" value="TreeGrafter"/>
</dbReference>
<evidence type="ECO:0000256" key="3">
    <source>
        <dbReference type="ARBA" id="ARBA00023235"/>
    </source>
</evidence>
<comment type="catalytic activity">
    <reaction evidence="4">
        <text>alpha-D-glucose 6-phosphate = beta-D-fructose 6-phosphate</text>
        <dbReference type="Rhea" id="RHEA:11816"/>
        <dbReference type="ChEBI" id="CHEBI:57634"/>
        <dbReference type="ChEBI" id="CHEBI:58225"/>
        <dbReference type="EC" id="5.3.1.9"/>
    </reaction>
</comment>
<dbReference type="GO" id="GO:0097367">
    <property type="term" value="F:carbohydrate derivative binding"/>
    <property type="evidence" value="ECO:0007669"/>
    <property type="project" value="InterPro"/>
</dbReference>
<evidence type="ECO:0000256" key="2">
    <source>
        <dbReference type="ARBA" id="ARBA00023152"/>
    </source>
</evidence>
<feature type="region of interest" description="Disordered" evidence="5">
    <location>
        <begin position="1"/>
        <end position="26"/>
    </location>
</feature>
<protein>
    <recommendedName>
        <fullName evidence="4">Glucose-6-phosphate isomerase</fullName>
        <ecNumber evidence="4">5.3.1.9</ecNumber>
    </recommendedName>
</protein>
<dbReference type="AlphaFoldDB" id="A0A2S9YBK9"/>
<name>A0A2S9YBK9_9BACT</name>
<comment type="pathway">
    <text evidence="4">Carbohydrate degradation; glycolysis; D-glyceraldehyde 3-phosphate and glycerone phosphate from D-glucose: step 2/4.</text>
</comment>
<keyword evidence="2 4" id="KW-0324">Glycolysis</keyword>
<keyword evidence="1 4" id="KW-0312">Gluconeogenesis</keyword>
<dbReference type="InterPro" id="IPR001672">
    <property type="entry name" value="G6P_Isomerase"/>
</dbReference>
<evidence type="ECO:0000313" key="6">
    <source>
        <dbReference type="EMBL" id="PRQ02507.1"/>
    </source>
</evidence>
<dbReference type="SUPFAM" id="SSF53697">
    <property type="entry name" value="SIS domain"/>
    <property type="match status" value="1"/>
</dbReference>
<accession>A0A2S9YBK9</accession>
<dbReference type="GO" id="GO:0006096">
    <property type="term" value="P:glycolytic process"/>
    <property type="evidence" value="ECO:0007669"/>
    <property type="project" value="UniProtKB-UniPathway"/>
</dbReference>
<dbReference type="GO" id="GO:0005829">
    <property type="term" value="C:cytosol"/>
    <property type="evidence" value="ECO:0007669"/>
    <property type="project" value="TreeGrafter"/>
</dbReference>
<comment type="caution">
    <text evidence="6">The sequence shown here is derived from an EMBL/GenBank/DDBJ whole genome shotgun (WGS) entry which is preliminary data.</text>
</comment>
<dbReference type="PROSITE" id="PS51463">
    <property type="entry name" value="P_GLUCOSE_ISOMERASE_3"/>
    <property type="match status" value="1"/>
</dbReference>
<keyword evidence="7" id="KW-1185">Reference proteome</keyword>
<dbReference type="OrthoDB" id="140919at2"/>
<reference evidence="6 7" key="1">
    <citation type="submission" date="2018-03" db="EMBL/GenBank/DDBJ databases">
        <title>Draft Genome Sequences of the Obligatory Marine Myxobacteria Enhygromyxa salina SWB005.</title>
        <authorList>
            <person name="Poehlein A."/>
            <person name="Moghaddam J.A."/>
            <person name="Harms H."/>
            <person name="Alanjari M."/>
            <person name="Koenig G.M."/>
            <person name="Daniel R."/>
            <person name="Schaeberle T.F."/>
        </authorList>
    </citation>
    <scope>NUCLEOTIDE SEQUENCE [LARGE SCALE GENOMIC DNA]</scope>
    <source>
        <strain evidence="6 7">SWB005</strain>
    </source>
</reference>
<evidence type="ECO:0000256" key="1">
    <source>
        <dbReference type="ARBA" id="ARBA00022432"/>
    </source>
</evidence>
<evidence type="ECO:0000256" key="5">
    <source>
        <dbReference type="SAM" id="MobiDB-lite"/>
    </source>
</evidence>
<evidence type="ECO:0000313" key="7">
    <source>
        <dbReference type="Proteomes" id="UP000237968"/>
    </source>
</evidence>
<organism evidence="6 7">
    <name type="scientific">Enhygromyxa salina</name>
    <dbReference type="NCBI Taxonomy" id="215803"/>
    <lineage>
        <taxon>Bacteria</taxon>
        <taxon>Pseudomonadati</taxon>
        <taxon>Myxococcota</taxon>
        <taxon>Polyangia</taxon>
        <taxon>Nannocystales</taxon>
        <taxon>Nannocystaceae</taxon>
        <taxon>Enhygromyxa</taxon>
    </lineage>
</organism>
<dbReference type="EMBL" id="PVNK01000115">
    <property type="protein sequence ID" value="PRQ02507.1"/>
    <property type="molecule type" value="Genomic_DNA"/>
</dbReference>
<dbReference type="GO" id="GO:0006094">
    <property type="term" value="P:gluconeogenesis"/>
    <property type="evidence" value="ECO:0007669"/>
    <property type="project" value="UniProtKB-KW"/>
</dbReference>
<dbReference type="PANTHER" id="PTHR11469:SF1">
    <property type="entry name" value="GLUCOSE-6-PHOSPHATE ISOMERASE"/>
    <property type="match status" value="1"/>
</dbReference>
<dbReference type="GO" id="GO:0004347">
    <property type="term" value="F:glucose-6-phosphate isomerase activity"/>
    <property type="evidence" value="ECO:0007669"/>
    <property type="project" value="UniProtKB-EC"/>
</dbReference>
<dbReference type="Gene3D" id="3.40.50.10490">
    <property type="entry name" value="Glucose-6-phosphate isomerase like protein, domain 1"/>
    <property type="match status" value="2"/>
</dbReference>
<feature type="compositionally biased region" description="Polar residues" evidence="5">
    <location>
        <begin position="1"/>
        <end position="12"/>
    </location>
</feature>
<dbReference type="GO" id="GO:0048029">
    <property type="term" value="F:monosaccharide binding"/>
    <property type="evidence" value="ECO:0007669"/>
    <property type="project" value="TreeGrafter"/>
</dbReference>
<evidence type="ECO:0000256" key="4">
    <source>
        <dbReference type="RuleBase" id="RU000612"/>
    </source>
</evidence>
<dbReference type="PRINTS" id="PR00662">
    <property type="entry name" value="G6PISOMERASE"/>
</dbReference>
<dbReference type="RefSeq" id="WP_106391662.1">
    <property type="nucleotide sequence ID" value="NZ_PVNK01000115.1"/>
</dbReference>
<dbReference type="Pfam" id="PF00342">
    <property type="entry name" value="PGI"/>
    <property type="match status" value="1"/>
</dbReference>
<gene>
    <name evidence="6" type="primary">pgi</name>
    <name evidence="6" type="ORF">ENSA5_22380</name>
</gene>
<dbReference type="InterPro" id="IPR046348">
    <property type="entry name" value="SIS_dom_sf"/>
</dbReference>
<keyword evidence="3 4" id="KW-0413">Isomerase</keyword>
<sequence>MRDPKLQQSRFGSRTPWLDAAAPDESRPPYRIELGAGAPDEAAVAGCDRAIVELLDARPPWLDIEAGIVDEEQLRGVPVGPTLLLGFGGSALGARAALEFAEVAELRPGPLRVLDAVDPWVVGDTLDWAAACNAKLMVVSKSGNTIEVLRLLDACLSRGLEPLTLISDPIAGPERDAALPPIVARVREASAGQHVELAIPAQVGGRWSVFTAVGQAPLKAANVDPRLLTHAAIHERDRLASGAPAREGLARSLAWRLANPAPYSILWCYSEVLMHWGAWTQQLECESLGRERDDGSRVGELVCTLRGPADQHSVAQLLLDGPARGRVTFVDFDDDPAGSYAGDLAELARLRVIEREASAESMTLPTRTLLARDRSPATLAALMLHGMIETAVTAENWSIDPYGQPAVEKIKRGIRARS</sequence>